<feature type="transmembrane region" description="Helical" evidence="2">
    <location>
        <begin position="331"/>
        <end position="353"/>
    </location>
</feature>
<accession>A0A0V8IJR4</accession>
<keyword evidence="2" id="KW-0472">Membrane</keyword>
<dbReference type="RefSeq" id="WP_058268695.1">
    <property type="nucleotide sequence ID" value="NZ_FMAZ01000005.1"/>
</dbReference>
<organism evidence="3 4">
    <name type="scientific">Pseudarthrobacter enclensis</name>
    <dbReference type="NCBI Taxonomy" id="993070"/>
    <lineage>
        <taxon>Bacteria</taxon>
        <taxon>Bacillati</taxon>
        <taxon>Actinomycetota</taxon>
        <taxon>Actinomycetes</taxon>
        <taxon>Micrococcales</taxon>
        <taxon>Micrococcaceae</taxon>
        <taxon>Pseudarthrobacter</taxon>
    </lineage>
</organism>
<dbReference type="InterPro" id="IPR010178">
    <property type="entry name" value="Lit"/>
</dbReference>
<name>A0A0V8IJR4_9MICC</name>
<sequence>MKDETPARATSAQPQPEPFLDTSGDSDEPAFSWMTPGGADSPAADAADAPAPQDGRAGTPAAGDPAGTGSAGPTPVRAGADQDTDSGASAGARPDSRPGRRAAVDKVDTADKADAAGRLPAAATGKPATDDKVAAVAASGRGGPGTAGQTPASGRGGPGTAGQTFREPLPTSALSVRPSEEEVERRKAERDSAANARPVAPRVMQVVLAVIYPVVLLVLAVRAVTSPLFLWVEYNRPGFPGDGYGFSTDDRMTYGSYAVDYLSNWAGPRYLGDLVHRSGDKLFKDGEVSHMADVKTVILSTFGAGALLLVLGIIAVLYLRKRSDGGVRRGLFAGSIVTLVLILGLGTLAFLGWQQFFTEFHRIFFADGSWTFSLDDTLIRLFPGQFWVDAGIVIAGLVLLAAVLTLIFTWPTRRRRGLKPAVEGTKDKAEA</sequence>
<dbReference type="Proteomes" id="UP000053199">
    <property type="component" value="Unassembled WGS sequence"/>
</dbReference>
<keyword evidence="4" id="KW-1185">Reference proteome</keyword>
<dbReference type="AlphaFoldDB" id="A0A0V8IJR4"/>
<proteinExistence type="predicted"/>
<dbReference type="Pfam" id="PF07314">
    <property type="entry name" value="Lit"/>
    <property type="match status" value="1"/>
</dbReference>
<feature type="compositionally biased region" description="Basic and acidic residues" evidence="1">
    <location>
        <begin position="178"/>
        <end position="192"/>
    </location>
</feature>
<evidence type="ECO:0008006" key="5">
    <source>
        <dbReference type="Google" id="ProtNLM"/>
    </source>
</evidence>
<feature type="transmembrane region" description="Helical" evidence="2">
    <location>
        <begin position="206"/>
        <end position="232"/>
    </location>
</feature>
<feature type="transmembrane region" description="Helical" evidence="2">
    <location>
        <begin position="297"/>
        <end position="319"/>
    </location>
</feature>
<comment type="caution">
    <text evidence="3">The sequence shown here is derived from an EMBL/GenBank/DDBJ whole genome shotgun (WGS) entry which is preliminary data.</text>
</comment>
<evidence type="ECO:0000256" key="1">
    <source>
        <dbReference type="SAM" id="MobiDB-lite"/>
    </source>
</evidence>
<dbReference type="OrthoDB" id="4804608at2"/>
<evidence type="ECO:0000313" key="3">
    <source>
        <dbReference type="EMBL" id="KSU75030.1"/>
    </source>
</evidence>
<feature type="compositionally biased region" description="Low complexity" evidence="1">
    <location>
        <begin position="36"/>
        <end position="75"/>
    </location>
</feature>
<dbReference type="STRING" id="993070.AS031_13640"/>
<evidence type="ECO:0000313" key="4">
    <source>
        <dbReference type="Proteomes" id="UP000053199"/>
    </source>
</evidence>
<dbReference type="NCBIfam" id="TIGR01906">
    <property type="entry name" value="integ_TIGR01906"/>
    <property type="match status" value="1"/>
</dbReference>
<evidence type="ECO:0000256" key="2">
    <source>
        <dbReference type="SAM" id="Phobius"/>
    </source>
</evidence>
<protein>
    <recommendedName>
        <fullName evidence="5">TIGR01906 family membrane protein</fullName>
    </recommendedName>
</protein>
<keyword evidence="2" id="KW-0812">Transmembrane</keyword>
<dbReference type="EMBL" id="LNQM01000006">
    <property type="protein sequence ID" value="KSU75030.1"/>
    <property type="molecule type" value="Genomic_DNA"/>
</dbReference>
<keyword evidence="2" id="KW-1133">Transmembrane helix</keyword>
<feature type="compositionally biased region" description="Basic and acidic residues" evidence="1">
    <location>
        <begin position="94"/>
        <end position="115"/>
    </location>
</feature>
<feature type="transmembrane region" description="Helical" evidence="2">
    <location>
        <begin position="386"/>
        <end position="410"/>
    </location>
</feature>
<reference evidence="3 4" key="1">
    <citation type="journal article" date="2014" name="Arch. Microbiol.">
        <title>Arthrobacter enclensis sp. nov., isolated from sediment sample.</title>
        <authorList>
            <person name="Dastager S.G."/>
            <person name="Liu Q."/>
            <person name="Tang S.K."/>
            <person name="Krishnamurthi S."/>
            <person name="Lee J.C."/>
            <person name="Li W.J."/>
        </authorList>
    </citation>
    <scope>NUCLEOTIDE SEQUENCE [LARGE SCALE GENOMIC DNA]</scope>
    <source>
        <strain evidence="3 4">NIO-1008</strain>
    </source>
</reference>
<feature type="region of interest" description="Disordered" evidence="1">
    <location>
        <begin position="1"/>
        <end position="196"/>
    </location>
</feature>
<gene>
    <name evidence="3" type="ORF">AS031_13640</name>
</gene>